<dbReference type="Proteomes" id="UP001472677">
    <property type="component" value="Unassembled WGS sequence"/>
</dbReference>
<feature type="compositionally biased region" description="Basic and acidic residues" evidence="1">
    <location>
        <begin position="96"/>
        <end position="111"/>
    </location>
</feature>
<keyword evidence="3" id="KW-1185">Reference proteome</keyword>
<reference evidence="2 3" key="1">
    <citation type="journal article" date="2024" name="G3 (Bethesda)">
        <title>Genome assembly of Hibiscus sabdariffa L. provides insights into metabolisms of medicinal natural products.</title>
        <authorList>
            <person name="Kim T."/>
        </authorList>
    </citation>
    <scope>NUCLEOTIDE SEQUENCE [LARGE SCALE GENOMIC DNA]</scope>
    <source>
        <strain evidence="2">TK-2024</strain>
        <tissue evidence="2">Old leaves</tissue>
    </source>
</reference>
<name>A0ABR2EVW6_9ROSI</name>
<sequence length="206" mass="23401">MTNNQFPWIRTNEAASNCRKTRLAPPHFTAARLIRFRKEPTCLTNWRPFSRPLTGWNSSCWTSSSGASSREFTLSCVSHIESLPASKQANKKASSSRKELTDTDSDRAKDRGKAKKAKDLVQGTKYQARCPVTDADSKHSIDQTPMLGKSLLFFSYLEMEKDFKQVARGTSPTCPFFLNLISRTTLEWNIYGIPMNRIKPYSMVFT</sequence>
<comment type="caution">
    <text evidence="2">The sequence shown here is derived from an EMBL/GenBank/DDBJ whole genome shotgun (WGS) entry which is preliminary data.</text>
</comment>
<proteinExistence type="predicted"/>
<organism evidence="2 3">
    <name type="scientific">Hibiscus sabdariffa</name>
    <name type="common">roselle</name>
    <dbReference type="NCBI Taxonomy" id="183260"/>
    <lineage>
        <taxon>Eukaryota</taxon>
        <taxon>Viridiplantae</taxon>
        <taxon>Streptophyta</taxon>
        <taxon>Embryophyta</taxon>
        <taxon>Tracheophyta</taxon>
        <taxon>Spermatophyta</taxon>
        <taxon>Magnoliopsida</taxon>
        <taxon>eudicotyledons</taxon>
        <taxon>Gunneridae</taxon>
        <taxon>Pentapetalae</taxon>
        <taxon>rosids</taxon>
        <taxon>malvids</taxon>
        <taxon>Malvales</taxon>
        <taxon>Malvaceae</taxon>
        <taxon>Malvoideae</taxon>
        <taxon>Hibiscus</taxon>
    </lineage>
</organism>
<evidence type="ECO:0000256" key="1">
    <source>
        <dbReference type="SAM" id="MobiDB-lite"/>
    </source>
</evidence>
<accession>A0ABR2EVW6</accession>
<gene>
    <name evidence="2" type="ORF">V6N12_059717</name>
</gene>
<dbReference type="EMBL" id="JBBPBM010000010">
    <property type="protein sequence ID" value="KAK8566183.1"/>
    <property type="molecule type" value="Genomic_DNA"/>
</dbReference>
<feature type="region of interest" description="Disordered" evidence="1">
    <location>
        <begin position="87"/>
        <end position="118"/>
    </location>
</feature>
<evidence type="ECO:0000313" key="3">
    <source>
        <dbReference type="Proteomes" id="UP001472677"/>
    </source>
</evidence>
<evidence type="ECO:0000313" key="2">
    <source>
        <dbReference type="EMBL" id="KAK8566183.1"/>
    </source>
</evidence>
<protein>
    <submittedName>
        <fullName evidence="2">Uncharacterized protein</fullName>
    </submittedName>
</protein>